<dbReference type="GO" id="GO:0008233">
    <property type="term" value="F:peptidase activity"/>
    <property type="evidence" value="ECO:0007669"/>
    <property type="project" value="UniProtKB-KW"/>
</dbReference>
<proteinExistence type="predicted"/>
<keyword evidence="2" id="KW-0378">Hydrolase</keyword>
<dbReference type="GO" id="GO:0006508">
    <property type="term" value="P:proteolysis"/>
    <property type="evidence" value="ECO:0007669"/>
    <property type="project" value="UniProtKB-KW"/>
</dbReference>
<protein>
    <submittedName>
        <fullName evidence="2">Protease Do-like 7</fullName>
    </submittedName>
</protein>
<feature type="compositionally biased region" description="Low complexity" evidence="1">
    <location>
        <begin position="185"/>
        <end position="194"/>
    </location>
</feature>
<dbReference type="Proteomes" id="UP000250235">
    <property type="component" value="Unassembled WGS sequence"/>
</dbReference>
<name>A0A2Z7CEC6_9LAMI</name>
<feature type="region of interest" description="Disordered" evidence="1">
    <location>
        <begin position="173"/>
        <end position="200"/>
    </location>
</feature>
<accession>A0A2Z7CEC6</accession>
<feature type="compositionally biased region" description="Basic residues" evidence="1">
    <location>
        <begin position="173"/>
        <end position="184"/>
    </location>
</feature>
<sequence length="235" mass="26033">MSDWFLQTLSVIPSGSWDDVARCFTMILWVRRLGRPSQGSVVFRHDDSTGHHIKTALDLSGATTQPADHNVQRNSALKGIRLNISHQSSSSCDLQVRRLGRPSQGSVVFRHDDSTGHHIKTALDLSGATTQPADHNVQRNSALKGIRLNIAPLSSQRSLKWKEITYQKLLKNRRTTVQQSRRHTNTSTTSRSSNPATPVSKLVSIECSREYELSATNLAPNGGVKRRQSTEIGFG</sequence>
<gene>
    <name evidence="2" type="ORF">F511_29491</name>
</gene>
<keyword evidence="3" id="KW-1185">Reference proteome</keyword>
<dbReference type="EMBL" id="KQ996438">
    <property type="protein sequence ID" value="KZV45043.1"/>
    <property type="molecule type" value="Genomic_DNA"/>
</dbReference>
<reference evidence="2 3" key="1">
    <citation type="journal article" date="2015" name="Proc. Natl. Acad. Sci. U.S.A.">
        <title>The resurrection genome of Boea hygrometrica: A blueprint for survival of dehydration.</title>
        <authorList>
            <person name="Xiao L."/>
            <person name="Yang G."/>
            <person name="Zhang L."/>
            <person name="Yang X."/>
            <person name="Zhao S."/>
            <person name="Ji Z."/>
            <person name="Zhou Q."/>
            <person name="Hu M."/>
            <person name="Wang Y."/>
            <person name="Chen M."/>
            <person name="Xu Y."/>
            <person name="Jin H."/>
            <person name="Xiao X."/>
            <person name="Hu G."/>
            <person name="Bao F."/>
            <person name="Hu Y."/>
            <person name="Wan P."/>
            <person name="Li L."/>
            <person name="Deng X."/>
            <person name="Kuang T."/>
            <person name="Xiang C."/>
            <person name="Zhu J.K."/>
            <person name="Oliver M.J."/>
            <person name="He Y."/>
        </authorList>
    </citation>
    <scope>NUCLEOTIDE SEQUENCE [LARGE SCALE GENOMIC DNA]</scope>
    <source>
        <strain evidence="3">cv. XS01</strain>
    </source>
</reference>
<evidence type="ECO:0000313" key="3">
    <source>
        <dbReference type="Proteomes" id="UP000250235"/>
    </source>
</evidence>
<evidence type="ECO:0000256" key="1">
    <source>
        <dbReference type="SAM" id="MobiDB-lite"/>
    </source>
</evidence>
<organism evidence="2 3">
    <name type="scientific">Dorcoceras hygrometricum</name>
    <dbReference type="NCBI Taxonomy" id="472368"/>
    <lineage>
        <taxon>Eukaryota</taxon>
        <taxon>Viridiplantae</taxon>
        <taxon>Streptophyta</taxon>
        <taxon>Embryophyta</taxon>
        <taxon>Tracheophyta</taxon>
        <taxon>Spermatophyta</taxon>
        <taxon>Magnoliopsida</taxon>
        <taxon>eudicotyledons</taxon>
        <taxon>Gunneridae</taxon>
        <taxon>Pentapetalae</taxon>
        <taxon>asterids</taxon>
        <taxon>lamiids</taxon>
        <taxon>Lamiales</taxon>
        <taxon>Gesneriaceae</taxon>
        <taxon>Didymocarpoideae</taxon>
        <taxon>Trichosporeae</taxon>
        <taxon>Loxocarpinae</taxon>
        <taxon>Dorcoceras</taxon>
    </lineage>
</organism>
<evidence type="ECO:0000313" key="2">
    <source>
        <dbReference type="EMBL" id="KZV45043.1"/>
    </source>
</evidence>
<dbReference type="AlphaFoldDB" id="A0A2Z7CEC6"/>
<keyword evidence="2" id="KW-0645">Protease</keyword>